<sequence length="651" mass="71726">MSTVIESNESAIPPEQKYFIEAAKRKRTEGTKQFEQIHFSENEKLRSLADDVFADHATLDKLASPVSSGDNVKFLILGAGMGGIVMAVKLLKQGITADQILLIETAGGVGGTWYWNRYPGLHCDVEAYCYLPFLEETGYMPKQKYVSSVEIRDYLEDVVKKFGLDSRILFRSQATGLEWDEGLTAWKAELRTHRGPQGKEEKVVSVHADFVTIATGLFPYPQVPKVPGLADFEGPMLHTARWNYDITGGSSDTAFPELEKLKGKRVAIVGTGATAIQVVPQLAKYAKELYIFQRTPSQVNTRGQCDTDATEWREKIAAKTGWQKDRRENFADHLAGHLQPGIDDLVDDGWTQLKAYGALIGSNSFGLITPDKAQEHIGTLVALDSEHNAKARERIHRIVQDNETAKKLTPWYPTWCKRPTFSDLYLETFNSSNVHLVDTDGKGIDSVTSKSIVANGQDYPIDILILSTGYRSPTTGGDPGSRMGINILGRNARRMADKWEEQGLSTLHGVCSNGFPNLFFQSPAQAAATANYSHVIDVLSEHIASIIAIGLQRASDNKAKVVMEPTAAAEDAWGMQIAQGAAFFSAMVVCTPSYLNLEGEALQMPPPDDYAAMMKKAKSAIWYKGLVDFSRMIEAWRSDGKLEGVEISVSA</sequence>
<evidence type="ECO:0000256" key="6">
    <source>
        <dbReference type="ARBA" id="ARBA00023002"/>
    </source>
</evidence>
<evidence type="ECO:0000259" key="7">
    <source>
        <dbReference type="Pfam" id="PF07992"/>
    </source>
</evidence>
<dbReference type="AlphaFoldDB" id="A0A9P4GT38"/>
<accession>A0A9P4GT38</accession>
<evidence type="ECO:0000256" key="1">
    <source>
        <dbReference type="ARBA" id="ARBA00001974"/>
    </source>
</evidence>
<dbReference type="OrthoDB" id="66881at2759"/>
<dbReference type="Gene3D" id="3.50.50.60">
    <property type="entry name" value="FAD/NAD(P)-binding domain"/>
    <property type="match status" value="2"/>
</dbReference>
<evidence type="ECO:0000313" key="8">
    <source>
        <dbReference type="EMBL" id="KAF1850855.1"/>
    </source>
</evidence>
<evidence type="ECO:0000256" key="2">
    <source>
        <dbReference type="ARBA" id="ARBA00010139"/>
    </source>
</evidence>
<dbReference type="PANTHER" id="PTHR43098:SF2">
    <property type="entry name" value="FAD-BINDING MONOOXYGENASE AUSB-RELATED"/>
    <property type="match status" value="1"/>
</dbReference>
<keyword evidence="3" id="KW-0285">Flavoprotein</keyword>
<protein>
    <submittedName>
        <fullName evidence="8">FAD/NAD(P)-binding domain-containing protein</fullName>
    </submittedName>
</protein>
<dbReference type="Pfam" id="PF07992">
    <property type="entry name" value="Pyr_redox_2"/>
    <property type="match status" value="1"/>
</dbReference>
<name>A0A9P4GT38_9PLEO</name>
<dbReference type="GeneID" id="63849744"/>
<keyword evidence="4" id="KW-0274">FAD</keyword>
<gene>
    <name evidence="8" type="ORF">K460DRAFT_361617</name>
</gene>
<evidence type="ECO:0000256" key="4">
    <source>
        <dbReference type="ARBA" id="ARBA00022827"/>
    </source>
</evidence>
<dbReference type="SUPFAM" id="SSF51905">
    <property type="entry name" value="FAD/NAD(P)-binding domain"/>
    <property type="match status" value="2"/>
</dbReference>
<dbReference type="EMBL" id="ML976614">
    <property type="protein sequence ID" value="KAF1850855.1"/>
    <property type="molecule type" value="Genomic_DNA"/>
</dbReference>
<dbReference type="InterPro" id="IPR023753">
    <property type="entry name" value="FAD/NAD-binding_dom"/>
</dbReference>
<keyword evidence="6" id="KW-0560">Oxidoreductase</keyword>
<dbReference type="RefSeq" id="XP_040793418.1">
    <property type="nucleotide sequence ID" value="XM_040932493.1"/>
</dbReference>
<evidence type="ECO:0000313" key="9">
    <source>
        <dbReference type="Proteomes" id="UP000800039"/>
    </source>
</evidence>
<dbReference type="InterPro" id="IPR050775">
    <property type="entry name" value="FAD-binding_Monooxygenases"/>
</dbReference>
<reference evidence="8" key="1">
    <citation type="submission" date="2020-01" db="EMBL/GenBank/DDBJ databases">
        <authorList>
            <consortium name="DOE Joint Genome Institute"/>
            <person name="Haridas S."/>
            <person name="Albert R."/>
            <person name="Binder M."/>
            <person name="Bloem J."/>
            <person name="Labutti K."/>
            <person name="Salamov A."/>
            <person name="Andreopoulos B."/>
            <person name="Baker S.E."/>
            <person name="Barry K."/>
            <person name="Bills G."/>
            <person name="Bluhm B.H."/>
            <person name="Cannon C."/>
            <person name="Castanera R."/>
            <person name="Culley D.E."/>
            <person name="Daum C."/>
            <person name="Ezra D."/>
            <person name="Gonzalez J.B."/>
            <person name="Henrissat B."/>
            <person name="Kuo A."/>
            <person name="Liang C."/>
            <person name="Lipzen A."/>
            <person name="Lutzoni F."/>
            <person name="Magnuson J."/>
            <person name="Mondo S."/>
            <person name="Nolan M."/>
            <person name="Ohm R."/>
            <person name="Pangilinan J."/>
            <person name="Park H.-J."/>
            <person name="Ramirez L."/>
            <person name="Alfaro M."/>
            <person name="Sun H."/>
            <person name="Tritt A."/>
            <person name="Yoshinaga Y."/>
            <person name="Zwiers L.-H."/>
            <person name="Turgeon B.G."/>
            <person name="Goodwin S.B."/>
            <person name="Spatafora J.W."/>
            <person name="Crous P.W."/>
            <person name="Grigoriev I.V."/>
        </authorList>
    </citation>
    <scope>NUCLEOTIDE SEQUENCE</scope>
    <source>
        <strain evidence="8">CBS 394.84</strain>
    </source>
</reference>
<proteinExistence type="inferred from homology"/>
<keyword evidence="9" id="KW-1185">Reference proteome</keyword>
<dbReference type="GO" id="GO:0016491">
    <property type="term" value="F:oxidoreductase activity"/>
    <property type="evidence" value="ECO:0007669"/>
    <property type="project" value="UniProtKB-KW"/>
</dbReference>
<evidence type="ECO:0000256" key="5">
    <source>
        <dbReference type="ARBA" id="ARBA00022857"/>
    </source>
</evidence>
<evidence type="ECO:0000256" key="3">
    <source>
        <dbReference type="ARBA" id="ARBA00022630"/>
    </source>
</evidence>
<comment type="cofactor">
    <cofactor evidence="1">
        <name>FAD</name>
        <dbReference type="ChEBI" id="CHEBI:57692"/>
    </cofactor>
</comment>
<dbReference type="InterPro" id="IPR036188">
    <property type="entry name" value="FAD/NAD-bd_sf"/>
</dbReference>
<dbReference type="Proteomes" id="UP000800039">
    <property type="component" value="Unassembled WGS sequence"/>
</dbReference>
<dbReference type="PANTHER" id="PTHR43098">
    <property type="entry name" value="L-ORNITHINE N(5)-MONOOXYGENASE-RELATED"/>
    <property type="match status" value="1"/>
</dbReference>
<comment type="similarity">
    <text evidence="2">Belongs to the FAD-binding monooxygenase family.</text>
</comment>
<organism evidence="8 9">
    <name type="scientific">Cucurbitaria berberidis CBS 394.84</name>
    <dbReference type="NCBI Taxonomy" id="1168544"/>
    <lineage>
        <taxon>Eukaryota</taxon>
        <taxon>Fungi</taxon>
        <taxon>Dikarya</taxon>
        <taxon>Ascomycota</taxon>
        <taxon>Pezizomycotina</taxon>
        <taxon>Dothideomycetes</taxon>
        <taxon>Pleosporomycetidae</taxon>
        <taxon>Pleosporales</taxon>
        <taxon>Pleosporineae</taxon>
        <taxon>Cucurbitariaceae</taxon>
        <taxon>Cucurbitaria</taxon>
    </lineage>
</organism>
<keyword evidence="5" id="KW-0521">NADP</keyword>
<feature type="domain" description="FAD/NAD(P)-binding" evidence="7">
    <location>
        <begin position="74"/>
        <end position="320"/>
    </location>
</feature>
<comment type="caution">
    <text evidence="8">The sequence shown here is derived from an EMBL/GenBank/DDBJ whole genome shotgun (WGS) entry which is preliminary data.</text>
</comment>
<dbReference type="PRINTS" id="PR00411">
    <property type="entry name" value="PNDRDTASEI"/>
</dbReference>